<gene>
    <name evidence="5" type="ORF">FHP24_00715</name>
</gene>
<proteinExistence type="predicted"/>
<dbReference type="InterPro" id="IPR016986">
    <property type="entry name" value="UCP031982_abhydr"/>
</dbReference>
<sequence length="333" mass="35133">MMRLCLVLAATFCLAVSSAHAAGLKFIQIPAGPEDSPAIDAAMWSPCAMAPADVRIGVLMVPAVPDCPVAGERLPLVVISHGYGGWYLGHHDTAEALADAGFVVVAINHPHANHADMSRANGLGALIRRPFDIMRTVDFMLTASPDAGKIDPQRVGFYGFSQGGYTGLVIAGADPDFSKLPPRCADPKATGCPQVNQVRPVQQEPRPQVLAHDPRIKAMVIADPLSVVFQTVNSVKNVAIPLQLWGSELGGGGGASPKDVATLAGVLPEKPDFRIAPNAVHLSFLTLCPDTHKDSEVCIDAPGFDRAAFHAEFNAEVVAFFRRNIGAGGGRLE</sequence>
<evidence type="ECO:0000256" key="2">
    <source>
        <dbReference type="ARBA" id="ARBA00022963"/>
    </source>
</evidence>
<evidence type="ECO:0000256" key="4">
    <source>
        <dbReference type="SAM" id="SignalP"/>
    </source>
</evidence>
<evidence type="ECO:0000313" key="6">
    <source>
        <dbReference type="Proteomes" id="UP000311605"/>
    </source>
</evidence>
<dbReference type="Proteomes" id="UP000311605">
    <property type="component" value="Unassembled WGS sequence"/>
</dbReference>
<keyword evidence="2" id="KW-0442">Lipid degradation</keyword>
<dbReference type="PANTHER" id="PTHR10272:SF0">
    <property type="entry name" value="PLATELET-ACTIVATING FACTOR ACETYLHYDROLASE"/>
    <property type="match status" value="1"/>
</dbReference>
<accession>A0A5C4XPH2</accession>
<keyword evidence="6" id="KW-1185">Reference proteome</keyword>
<dbReference type="PIRSF" id="PIRSF031982">
    <property type="entry name" value="UCP031982_abhydr"/>
    <property type="match status" value="1"/>
</dbReference>
<feature type="signal peptide" evidence="4">
    <location>
        <begin position="1"/>
        <end position="21"/>
    </location>
</feature>
<keyword evidence="1 5" id="KW-0378">Hydrolase</keyword>
<keyword evidence="4" id="KW-0732">Signal</keyword>
<dbReference type="InterPro" id="IPR029058">
    <property type="entry name" value="AB_hydrolase_fold"/>
</dbReference>
<dbReference type="AlphaFoldDB" id="A0A5C4XPH2"/>
<comment type="caution">
    <text evidence="5">The sequence shown here is derived from an EMBL/GenBank/DDBJ whole genome shotgun (WGS) entry which is preliminary data.</text>
</comment>
<evidence type="ECO:0000256" key="3">
    <source>
        <dbReference type="ARBA" id="ARBA00023098"/>
    </source>
</evidence>
<dbReference type="GO" id="GO:0003847">
    <property type="term" value="F:1-alkyl-2-acetylglycerophosphocholine esterase activity"/>
    <property type="evidence" value="ECO:0007669"/>
    <property type="project" value="TreeGrafter"/>
</dbReference>
<keyword evidence="3" id="KW-0443">Lipid metabolism</keyword>
<feature type="chain" id="PRO_5023091154" evidence="4">
    <location>
        <begin position="22"/>
        <end position="333"/>
    </location>
</feature>
<dbReference type="PANTHER" id="PTHR10272">
    <property type="entry name" value="PLATELET-ACTIVATING FACTOR ACETYLHYDROLASE"/>
    <property type="match status" value="1"/>
</dbReference>
<evidence type="ECO:0000313" key="5">
    <source>
        <dbReference type="EMBL" id="TNM64861.1"/>
    </source>
</evidence>
<dbReference type="SUPFAM" id="SSF53474">
    <property type="entry name" value="alpha/beta-Hydrolases"/>
    <property type="match status" value="1"/>
</dbReference>
<reference evidence="5 6" key="1">
    <citation type="submission" date="2019-06" db="EMBL/GenBank/DDBJ databases">
        <title>The draft genome of Rhizobium smilacinae PTYR-5.</title>
        <authorList>
            <person name="Liu L."/>
            <person name="Li L."/>
            <person name="Zhang X."/>
        </authorList>
    </citation>
    <scope>NUCLEOTIDE SEQUENCE [LARGE SCALE GENOMIC DNA]</scope>
    <source>
        <strain evidence="5 6">PTYR-5</strain>
    </source>
</reference>
<organism evidence="5 6">
    <name type="scientific">Aliirhizobium smilacinae</name>
    <dbReference type="NCBI Taxonomy" id="1395944"/>
    <lineage>
        <taxon>Bacteria</taxon>
        <taxon>Pseudomonadati</taxon>
        <taxon>Pseudomonadota</taxon>
        <taxon>Alphaproteobacteria</taxon>
        <taxon>Hyphomicrobiales</taxon>
        <taxon>Rhizobiaceae</taxon>
        <taxon>Aliirhizobium</taxon>
    </lineage>
</organism>
<evidence type="ECO:0000256" key="1">
    <source>
        <dbReference type="ARBA" id="ARBA00022801"/>
    </source>
</evidence>
<dbReference type="OrthoDB" id="9814760at2"/>
<dbReference type="Gene3D" id="3.40.50.1820">
    <property type="entry name" value="alpha/beta hydrolase"/>
    <property type="match status" value="1"/>
</dbReference>
<name>A0A5C4XPH2_9HYPH</name>
<dbReference type="RefSeq" id="WP_139671473.1">
    <property type="nucleotide sequence ID" value="NZ_VDMN01000001.1"/>
</dbReference>
<dbReference type="EMBL" id="VDMN01000001">
    <property type="protein sequence ID" value="TNM64861.1"/>
    <property type="molecule type" value="Genomic_DNA"/>
</dbReference>
<dbReference type="GO" id="GO:0016042">
    <property type="term" value="P:lipid catabolic process"/>
    <property type="evidence" value="ECO:0007669"/>
    <property type="project" value="UniProtKB-KW"/>
</dbReference>
<protein>
    <submittedName>
        <fullName evidence="5">Dienelactone hydrolase</fullName>
    </submittedName>
</protein>